<dbReference type="EMBL" id="JABFAA010000007">
    <property type="protein sequence ID" value="MBA0686521.1"/>
    <property type="molecule type" value="Genomic_DNA"/>
</dbReference>
<comment type="caution">
    <text evidence="1">The sequence shown here is derived from an EMBL/GenBank/DDBJ whole genome shotgun (WGS) entry which is preliminary data.</text>
</comment>
<accession>A0A7J8XGU8</accession>
<evidence type="ECO:0000313" key="2">
    <source>
        <dbReference type="Proteomes" id="UP000593577"/>
    </source>
</evidence>
<organism evidence="1 2">
    <name type="scientific">Gossypium aridum</name>
    <name type="common">American cotton</name>
    <name type="synonym">Erioxylum aridum</name>
    <dbReference type="NCBI Taxonomy" id="34290"/>
    <lineage>
        <taxon>Eukaryota</taxon>
        <taxon>Viridiplantae</taxon>
        <taxon>Streptophyta</taxon>
        <taxon>Embryophyta</taxon>
        <taxon>Tracheophyta</taxon>
        <taxon>Spermatophyta</taxon>
        <taxon>Magnoliopsida</taxon>
        <taxon>eudicotyledons</taxon>
        <taxon>Gunneridae</taxon>
        <taxon>Pentapetalae</taxon>
        <taxon>rosids</taxon>
        <taxon>malvids</taxon>
        <taxon>Malvales</taxon>
        <taxon>Malvaceae</taxon>
        <taxon>Malvoideae</taxon>
        <taxon>Gossypium</taxon>
    </lineage>
</organism>
<proteinExistence type="predicted"/>
<dbReference type="AlphaFoldDB" id="A0A7J8XGU8"/>
<name>A0A7J8XGU8_GOSAI</name>
<protein>
    <recommendedName>
        <fullName evidence="3">Serine aminopeptidase S33 domain-containing protein</fullName>
    </recommendedName>
</protein>
<reference evidence="1 2" key="1">
    <citation type="journal article" date="2019" name="Genome Biol. Evol.">
        <title>Insights into the evolution of the New World diploid cottons (Gossypium, subgenus Houzingenia) based on genome sequencing.</title>
        <authorList>
            <person name="Grover C.E."/>
            <person name="Arick M.A. 2nd"/>
            <person name="Thrash A."/>
            <person name="Conover J.L."/>
            <person name="Sanders W.S."/>
            <person name="Peterson D.G."/>
            <person name="Frelichowski J.E."/>
            <person name="Scheffler J.A."/>
            <person name="Scheffler B.E."/>
            <person name="Wendel J.F."/>
        </authorList>
    </citation>
    <scope>NUCLEOTIDE SEQUENCE [LARGE SCALE GENOMIC DNA]</scope>
    <source>
        <strain evidence="1">185</strain>
        <tissue evidence="1">Leaf</tissue>
    </source>
</reference>
<sequence length="98" mass="11081">MEDNLVLRYQELMKESSRVPLFDLRKLNESLPVPKMTDCSTEILVLGAKDDFIVDAEGLNETGRFYNVKPICIEGVAHDMMLDCSWGEGANVTLSWLN</sequence>
<evidence type="ECO:0000313" key="1">
    <source>
        <dbReference type="EMBL" id="MBA0686521.1"/>
    </source>
</evidence>
<feature type="non-terminal residue" evidence="1">
    <location>
        <position position="98"/>
    </location>
</feature>
<gene>
    <name evidence="1" type="ORF">Goari_014120</name>
</gene>
<dbReference type="Proteomes" id="UP000593577">
    <property type="component" value="Unassembled WGS sequence"/>
</dbReference>
<keyword evidence="2" id="KW-1185">Reference proteome</keyword>
<evidence type="ECO:0008006" key="3">
    <source>
        <dbReference type="Google" id="ProtNLM"/>
    </source>
</evidence>